<proteinExistence type="predicted"/>
<dbReference type="PANTHER" id="PTHR48100:SF54">
    <property type="entry name" value="PHOSPHATASE SPAC5H10.03-RELATED"/>
    <property type="match status" value="1"/>
</dbReference>
<dbReference type="CDD" id="cd07067">
    <property type="entry name" value="HP_PGM_like"/>
    <property type="match status" value="1"/>
</dbReference>
<dbReference type="SMART" id="SM00855">
    <property type="entry name" value="PGAM"/>
    <property type="match status" value="1"/>
</dbReference>
<dbReference type="SUPFAM" id="SSF53254">
    <property type="entry name" value="Phosphoglycerate mutase-like"/>
    <property type="match status" value="1"/>
</dbReference>
<dbReference type="PANTHER" id="PTHR48100">
    <property type="entry name" value="BROAD-SPECIFICITY PHOSPHATASE YOR283W-RELATED"/>
    <property type="match status" value="1"/>
</dbReference>
<sequence length="231" mass="26112">MSAATTKRLYLVRHAQAEHNLAEEYFLPDAPLTDLGRMQSQELCDRTKETIQKTAELIVSSPLRRTMETMLIGFKDLKERLDHDKEGQGVILLELLREVDDWPCNTPLYPVSVLKASNDGIFASLDFSTLSEDYASQTGILDPVNAAERAKQVRRWLRDRPEKEIVVVAHGTILGYIVDGHRSDRGISAVSGPKNWENVEVKTYTFLSDDDEEALLSEIEQPVQPLKEFIA</sequence>
<dbReference type="Pfam" id="PF00300">
    <property type="entry name" value="His_Phos_1"/>
    <property type="match status" value="1"/>
</dbReference>
<dbReference type="GO" id="GO:0016791">
    <property type="term" value="F:phosphatase activity"/>
    <property type="evidence" value="ECO:0007669"/>
    <property type="project" value="TreeGrafter"/>
</dbReference>
<reference evidence="1" key="1">
    <citation type="submission" date="2013-07" db="EMBL/GenBank/DDBJ databases">
        <title>The Genome Sequence of Cryptococcus dejecticola CBS10117.</title>
        <authorList>
            <consortium name="The Broad Institute Genome Sequencing Platform"/>
            <person name="Cuomo C."/>
            <person name="Litvintseva A."/>
            <person name="Chen Y."/>
            <person name="Heitman J."/>
            <person name="Sun S."/>
            <person name="Springer D."/>
            <person name="Dromer F."/>
            <person name="Young S.K."/>
            <person name="Zeng Q."/>
            <person name="Gargeya S."/>
            <person name="Fitzgerald M."/>
            <person name="Abouelleil A."/>
            <person name="Alvarado L."/>
            <person name="Berlin A.M."/>
            <person name="Chapman S.B."/>
            <person name="Dewar J."/>
            <person name="Goldberg J."/>
            <person name="Griggs A."/>
            <person name="Gujja S."/>
            <person name="Hansen M."/>
            <person name="Howarth C."/>
            <person name="Imamovic A."/>
            <person name="Larimer J."/>
            <person name="McCowan C."/>
            <person name="Murphy C."/>
            <person name="Pearson M."/>
            <person name="Priest M."/>
            <person name="Roberts A."/>
            <person name="Saif S."/>
            <person name="Shea T."/>
            <person name="Sykes S."/>
            <person name="Wortman J."/>
            <person name="Nusbaum C."/>
            <person name="Birren B."/>
        </authorList>
    </citation>
    <scope>NUCLEOTIDE SEQUENCE [LARGE SCALE GENOMIC DNA]</scope>
    <source>
        <strain evidence="1">CBS 10117</strain>
    </source>
</reference>
<dbReference type="Gene3D" id="3.40.50.1240">
    <property type="entry name" value="Phosphoglycerate mutase-like"/>
    <property type="match status" value="1"/>
</dbReference>
<dbReference type="EMBL" id="KI894031">
    <property type="protein sequence ID" value="OBR85177.1"/>
    <property type="molecule type" value="Genomic_DNA"/>
</dbReference>
<dbReference type="InterPro" id="IPR050275">
    <property type="entry name" value="PGM_Phosphatase"/>
</dbReference>
<evidence type="ECO:0000313" key="1">
    <source>
        <dbReference type="EMBL" id="OBR85177.1"/>
    </source>
</evidence>
<dbReference type="OrthoDB" id="496981at2759"/>
<organism evidence="1">
    <name type="scientific">Kwoniella dejecticola CBS 10117</name>
    <dbReference type="NCBI Taxonomy" id="1296121"/>
    <lineage>
        <taxon>Eukaryota</taxon>
        <taxon>Fungi</taxon>
        <taxon>Dikarya</taxon>
        <taxon>Basidiomycota</taxon>
        <taxon>Agaricomycotina</taxon>
        <taxon>Tremellomycetes</taxon>
        <taxon>Tremellales</taxon>
        <taxon>Cryptococcaceae</taxon>
        <taxon>Kwoniella</taxon>
    </lineage>
</organism>
<dbReference type="AlphaFoldDB" id="A0A1A6A535"/>
<dbReference type="VEuPathDB" id="FungiDB:I303_04509"/>
<evidence type="ECO:0008006" key="2">
    <source>
        <dbReference type="Google" id="ProtNLM"/>
    </source>
</evidence>
<dbReference type="GO" id="GO:0005737">
    <property type="term" value="C:cytoplasm"/>
    <property type="evidence" value="ECO:0007669"/>
    <property type="project" value="TreeGrafter"/>
</dbReference>
<accession>A0A1A6A535</accession>
<name>A0A1A6A535_9TREE</name>
<dbReference type="InterPro" id="IPR013078">
    <property type="entry name" value="His_Pase_superF_clade-1"/>
</dbReference>
<protein>
    <recommendedName>
        <fullName evidence="2">Phosphoglycerate mutase</fullName>
    </recommendedName>
</protein>
<gene>
    <name evidence="1" type="ORF">I303_04509</name>
</gene>
<dbReference type="InterPro" id="IPR029033">
    <property type="entry name" value="His_PPase_superfam"/>
</dbReference>